<gene>
    <name evidence="23" type="ORF">BHQ10_006107</name>
</gene>
<evidence type="ECO:0000256" key="1">
    <source>
        <dbReference type="ARBA" id="ARBA00001947"/>
    </source>
</evidence>
<evidence type="ECO:0000256" key="5">
    <source>
        <dbReference type="ARBA" id="ARBA00022448"/>
    </source>
</evidence>
<dbReference type="SMART" id="SM00066">
    <property type="entry name" value="GAL4"/>
    <property type="match status" value="1"/>
</dbReference>
<dbReference type="GO" id="GO:0005789">
    <property type="term" value="C:endoplasmic reticulum membrane"/>
    <property type="evidence" value="ECO:0007669"/>
    <property type="project" value="UniProtKB-SubCell"/>
</dbReference>
<keyword evidence="19" id="KW-0539">Nucleus</keyword>
<evidence type="ECO:0000256" key="15">
    <source>
        <dbReference type="ARBA" id="ARBA00023098"/>
    </source>
</evidence>
<comment type="function">
    <text evidence="20">Mediator of sterol homeostasis involved in sterol uptake, trafficking and distribution into membranes.</text>
</comment>
<dbReference type="RefSeq" id="XP_040734611.1">
    <property type="nucleotide sequence ID" value="XM_040878657.1"/>
</dbReference>
<keyword evidence="9" id="KW-0862">Zinc</keyword>
<dbReference type="Gene3D" id="4.10.240.10">
    <property type="entry name" value="Zn(2)-C6 fungal-type DNA-binding domain"/>
    <property type="match status" value="1"/>
</dbReference>
<dbReference type="GO" id="GO:0004022">
    <property type="term" value="F:alcohol dehydrogenase (NAD+) activity"/>
    <property type="evidence" value="ECO:0007669"/>
    <property type="project" value="TreeGrafter"/>
</dbReference>
<dbReference type="Gene3D" id="3.40.50.720">
    <property type="entry name" value="NAD(P)-binding Rossmann-like Domain"/>
    <property type="match status" value="1"/>
</dbReference>
<evidence type="ECO:0000256" key="14">
    <source>
        <dbReference type="ARBA" id="ARBA00023055"/>
    </source>
</evidence>
<feature type="compositionally biased region" description="Basic and acidic residues" evidence="21">
    <location>
        <begin position="1"/>
        <end position="22"/>
    </location>
</feature>
<keyword evidence="12" id="KW-0805">Transcription regulation</keyword>
<dbReference type="InterPro" id="IPR021858">
    <property type="entry name" value="Fun_TF"/>
</dbReference>
<reference evidence="23 24" key="1">
    <citation type="journal article" date="2017" name="Biotechnol. Biofuels">
        <title>Differential beta-glucosidase expression as a function of carbon source availability in Talaromyces amestolkiae: a genomic and proteomic approach.</title>
        <authorList>
            <person name="de Eugenio L.I."/>
            <person name="Mendez-Liter J.A."/>
            <person name="Nieto-Dominguez M."/>
            <person name="Alonso L."/>
            <person name="Gil-Munoz J."/>
            <person name="Barriuso J."/>
            <person name="Prieto A."/>
            <person name="Martinez M.J."/>
        </authorList>
    </citation>
    <scope>NUCLEOTIDE SEQUENCE [LARGE SCALE GENOMIC DNA]</scope>
    <source>
        <strain evidence="23 24">CIB</strain>
    </source>
</reference>
<dbReference type="Pfam" id="PF04161">
    <property type="entry name" value="Arv1"/>
    <property type="match status" value="1"/>
</dbReference>
<evidence type="ECO:0000256" key="19">
    <source>
        <dbReference type="ARBA" id="ARBA00023242"/>
    </source>
</evidence>
<keyword evidence="17" id="KW-0472">Membrane</keyword>
<evidence type="ECO:0000256" key="16">
    <source>
        <dbReference type="ARBA" id="ARBA00023125"/>
    </source>
</evidence>
<evidence type="ECO:0000256" key="10">
    <source>
        <dbReference type="ARBA" id="ARBA00022989"/>
    </source>
</evidence>
<evidence type="ECO:0000256" key="3">
    <source>
        <dbReference type="ARBA" id="ARBA00008072"/>
    </source>
</evidence>
<dbReference type="PROSITE" id="PS00463">
    <property type="entry name" value="ZN2_CY6_FUNGAL_1"/>
    <property type="match status" value="1"/>
</dbReference>
<dbReference type="SUPFAM" id="SSF57701">
    <property type="entry name" value="Zn2/Cys6 DNA-binding domain"/>
    <property type="match status" value="1"/>
</dbReference>
<comment type="cofactor">
    <cofactor evidence="1">
        <name>Zn(2+)</name>
        <dbReference type="ChEBI" id="CHEBI:29105"/>
    </cofactor>
</comment>
<keyword evidence="13" id="KW-0520">NAD</keyword>
<evidence type="ECO:0000313" key="23">
    <source>
        <dbReference type="EMBL" id="RAO70095.1"/>
    </source>
</evidence>
<dbReference type="GO" id="GO:0032366">
    <property type="term" value="P:intracellular sterol transport"/>
    <property type="evidence" value="ECO:0007669"/>
    <property type="project" value="UniProtKB-UniRule"/>
</dbReference>
<dbReference type="InterPro" id="IPR011032">
    <property type="entry name" value="GroES-like_sf"/>
</dbReference>
<keyword evidence="14 20" id="KW-0445">Lipid transport</keyword>
<dbReference type="SUPFAM" id="SSF51735">
    <property type="entry name" value="NAD(P)-binding Rossmann-fold domains"/>
    <property type="match status" value="1"/>
</dbReference>
<comment type="caution">
    <text evidence="23">The sequence shown here is derived from an EMBL/GenBank/DDBJ whole genome shotgun (WGS) entry which is preliminary data.</text>
</comment>
<dbReference type="STRING" id="1196081.A0A364L2S1"/>
<evidence type="ECO:0000256" key="7">
    <source>
        <dbReference type="ARBA" id="ARBA00022723"/>
    </source>
</evidence>
<dbReference type="InterPro" id="IPR036291">
    <property type="entry name" value="NAD(P)-bd_dom_sf"/>
</dbReference>
<proteinExistence type="inferred from homology"/>
<dbReference type="Pfam" id="PF00172">
    <property type="entry name" value="Zn_clus"/>
    <property type="match status" value="1"/>
</dbReference>
<dbReference type="GO" id="GO:0000139">
    <property type="term" value="C:Golgi membrane"/>
    <property type="evidence" value="ECO:0007669"/>
    <property type="project" value="UniProtKB-SubCell"/>
</dbReference>
<dbReference type="GO" id="GO:0097036">
    <property type="term" value="P:regulation of plasma membrane sterol distribution"/>
    <property type="evidence" value="ECO:0007669"/>
    <property type="project" value="UniProtKB-UniRule"/>
</dbReference>
<dbReference type="InterPro" id="IPR036864">
    <property type="entry name" value="Zn2-C6_fun-type_DNA-bd_sf"/>
</dbReference>
<keyword evidence="16" id="KW-0238">DNA-binding</keyword>
<keyword evidence="11" id="KW-0560">Oxidoreductase</keyword>
<evidence type="ECO:0000256" key="21">
    <source>
        <dbReference type="SAM" id="MobiDB-lite"/>
    </source>
</evidence>
<dbReference type="GO" id="GO:0016125">
    <property type="term" value="P:sterol metabolic process"/>
    <property type="evidence" value="ECO:0007669"/>
    <property type="project" value="UniProtKB-UniRule"/>
</dbReference>
<feature type="compositionally biased region" description="Polar residues" evidence="21">
    <location>
        <begin position="23"/>
        <end position="40"/>
    </location>
</feature>
<keyword evidence="20" id="KW-0746">Sphingolipid metabolism</keyword>
<keyword evidence="20" id="KW-0333">Golgi apparatus</keyword>
<comment type="subcellular location">
    <subcellularLocation>
        <location evidence="2 20">Endoplasmic reticulum membrane</location>
        <topology evidence="2 20">Multi-pass membrane protein</topology>
    </subcellularLocation>
    <subcellularLocation>
        <location evidence="20">Golgi apparatus membrane</location>
        <topology evidence="20">Multi-pass membrane protein</topology>
    </subcellularLocation>
</comment>
<evidence type="ECO:0000256" key="11">
    <source>
        <dbReference type="ARBA" id="ARBA00023002"/>
    </source>
</evidence>
<keyword evidence="15 20" id="KW-0443">Lipid metabolism</keyword>
<dbReference type="GO" id="GO:0008270">
    <property type="term" value="F:zinc ion binding"/>
    <property type="evidence" value="ECO:0007669"/>
    <property type="project" value="InterPro"/>
</dbReference>
<feature type="region of interest" description="Disordered" evidence="21">
    <location>
        <begin position="1"/>
        <end position="49"/>
    </location>
</feature>
<organism evidence="23 24">
    <name type="scientific">Talaromyces amestolkiae</name>
    <dbReference type="NCBI Taxonomy" id="1196081"/>
    <lineage>
        <taxon>Eukaryota</taxon>
        <taxon>Fungi</taxon>
        <taxon>Dikarya</taxon>
        <taxon>Ascomycota</taxon>
        <taxon>Pezizomycotina</taxon>
        <taxon>Eurotiomycetes</taxon>
        <taxon>Eurotiomycetidae</taxon>
        <taxon>Eurotiales</taxon>
        <taxon>Trichocomaceae</taxon>
        <taxon>Talaromyces</taxon>
        <taxon>Talaromyces sect. Talaromyces</taxon>
    </lineage>
</organism>
<evidence type="ECO:0000256" key="8">
    <source>
        <dbReference type="ARBA" id="ARBA00022824"/>
    </source>
</evidence>
<dbReference type="PANTHER" id="PTHR42940:SF2">
    <property type="entry name" value="DEHYDROGENASE FAMILY OXIDOREDUCTASE, PUTATIVE (JCVI)-RELATED"/>
    <property type="match status" value="1"/>
</dbReference>
<feature type="domain" description="Zn(2)-C6 fungal-type" evidence="22">
    <location>
        <begin position="53"/>
        <end position="81"/>
    </location>
</feature>
<evidence type="ECO:0000313" key="24">
    <source>
        <dbReference type="Proteomes" id="UP000249363"/>
    </source>
</evidence>
<keyword evidence="10" id="KW-1133">Transmembrane helix</keyword>
<dbReference type="InterPro" id="IPR013149">
    <property type="entry name" value="ADH-like_C"/>
</dbReference>
<name>A0A364L2S1_TALAM</name>
<feature type="region of interest" description="Disordered" evidence="21">
    <location>
        <begin position="1133"/>
        <end position="1152"/>
    </location>
</feature>
<dbReference type="InterPro" id="IPR001138">
    <property type="entry name" value="Zn2Cys6_DnaBD"/>
</dbReference>
<dbReference type="FunFam" id="3.40.50.720:FF:000039">
    <property type="entry name" value="Alcohol dehydrogenase AdhP"/>
    <property type="match status" value="1"/>
</dbReference>
<evidence type="ECO:0000256" key="2">
    <source>
        <dbReference type="ARBA" id="ARBA00004477"/>
    </source>
</evidence>
<feature type="region of interest" description="Disordered" evidence="21">
    <location>
        <begin position="700"/>
        <end position="751"/>
    </location>
</feature>
<comment type="similarity">
    <text evidence="4 20">Belongs to the ARV1 family.</text>
</comment>
<keyword evidence="5 20" id="KW-0813">Transport</keyword>
<dbReference type="EMBL" id="MIKG01000011">
    <property type="protein sequence ID" value="RAO70095.1"/>
    <property type="molecule type" value="Genomic_DNA"/>
</dbReference>
<comment type="function">
    <text evidence="20">Regulates also the sphingolipid metabolism.</text>
</comment>
<keyword evidence="7" id="KW-0479">Metal-binding</keyword>
<evidence type="ECO:0000256" key="9">
    <source>
        <dbReference type="ARBA" id="ARBA00022833"/>
    </source>
</evidence>
<feature type="compositionally biased region" description="Polar residues" evidence="21">
    <location>
        <begin position="1133"/>
        <end position="1151"/>
    </location>
</feature>
<dbReference type="InterPro" id="IPR007290">
    <property type="entry name" value="Arv1"/>
</dbReference>
<keyword evidence="6" id="KW-0812">Transmembrane</keyword>
<dbReference type="Pfam" id="PF11951">
    <property type="entry name" value="Fungal_trans_2"/>
    <property type="match status" value="1"/>
</dbReference>
<evidence type="ECO:0000256" key="20">
    <source>
        <dbReference type="RuleBase" id="RU368065"/>
    </source>
</evidence>
<keyword evidence="8 20" id="KW-0256">Endoplasmic reticulum</keyword>
<feature type="compositionally biased region" description="Polar residues" evidence="21">
    <location>
        <begin position="1213"/>
        <end position="1223"/>
    </location>
</feature>
<feature type="compositionally biased region" description="Pro residues" evidence="21">
    <location>
        <begin position="704"/>
        <end position="735"/>
    </location>
</feature>
<sequence length="1645" mass="180007">MDEQDRTRHGGDKPAKRKESESVKQTPSEGQSEATANTSAAPARDRKRRTKTGCLTCRRRRIKCGEEKPRCNNCIKAKRDCEGYTQRVIFKNALGPVAGYDPRVPANLQAPVTHFPPLPPQVQLQQLQQLQRLQQQQQHQQRQPIAGQALNRQQRLLAPRLPYVPPAVATYATQPIQQQHLHQPVYPTIPLQTPQTDPTIAPQAIQAIHVPGDDFASHVHTWSSADQLAYLTLPETAFQGSHDLAYQQTTAHASLPSYQNPDTHPVIAQHDPAVQSMADTIGFYTDDTFQQAQVYYAWDAEQEALIPTIYEDLEDDYYDVDSDDEQQDVTEEEGYNQMNLIMASAQQDVMRSYNTYLNEPNILANYQPSMGSSPLNNPKTARIWVHFMHATAPAISIMERHNASPAPFFGGPVPVSQQGLWSYIMPLKSLEHPGLLQSILAISSLHIARLQQSHFTITFKHYEYALRKVSKAVGLPVRRKQVATLAATLLLAFYEVTAADHTKWDRHVAGAAQLLKEIDFAGLTRDLRAYRRTVRSQKSAWSGPYDPFSSYTYAEDDPFAAKESEVDAKVVSRLIGRAVDYDQIGRVDVYSKVKRRHFSRKDIDNFRIQCDLWWWYAKHDTFQSMLSGNRLLTPIERWDAIPPRAGLGRADAIYGSWDHLVLLMARMMDFGYRDRKRKLQSLEAAGSDWRPHPGFFKFVGRFTPKPPGGKPGGPPGMGPPGGPQGPPGNNQPPPSQSSTQKPMYGMAPTGGPVPAPAAFTTMGESPPYSGFVDDDDTTLEEAEAEWESILAAYEYYESQLGEGFAPLPPDTTTPVDSPFGPAIQFRSDSIAVLWGYYYAGRIILNRLHPSMPPAAMMAATTAAATTAQFAQTTGRIAAGIYYPQLYVQEVGNLNPNLGGAWIQATMTLFVAGIQYTDPTQRDWTVSTLRGTSRVTGWQSAEAIAAGCEAAWMRTAAVGRGPPYVRGPEFFENEPVYTRRVVQGDEHLTPDSNHERRKADDRALGKGVRLTQCPRCKRFADKYVEHDNVVLFIDLVLIKPQVYRHLLFNRLGRDDKAFDRSIIRLGVLLLLFDVYLTWARIEKSSTLASTPLSTTPIIVQYLFFLSLNALATLAHHLVVRLGASVISKRSHTQSSSLAAGADTNETPSTPTVATGFVSASANVSRSPSSLDMLGLHPSASASAYSTGNASTSGYGWPPDPSSPPAQQGQGQLRRVSTSPAQFQTLPPPPPPSPNAVSTALFVSSCPKLFPILMVIWGSKEVAVPEGGSSVADSPAVTMLHKTFATVTSAASMPSAPALGDAAVTSTSTTPGSTSIFGLFGNPSMLLATLTSAFNMPSLMSFLSLGTASTHLVLLNNIEALYILLNCGYLRAVALAVTGQLARCRGWYHNCASQRNTSRHVPGTLQQYVVADARFLTRIPADLKEEVAAPLLCAGLTMVGAVEKLDSSVFLQNAKRSEAGEKREDGGFWVVISGSGGGLGHLGVQIAARNKGYRVIAIDSGEEKRRLSLECGAEAFVDFKTETDVPARVHELTGGEGAHATIVVPGTKEAFEMAPNVVRNMGMIVCVGLPRNDLELPISATMCAARGISIVGSSVGSEKQMSELLQQAVEGRIEPVVKVYEFEDTADLINRFIDDGITGKVVVKIPQ</sequence>
<evidence type="ECO:0000256" key="18">
    <source>
        <dbReference type="ARBA" id="ARBA00023163"/>
    </source>
</evidence>
<dbReference type="OrthoDB" id="5391043at2759"/>
<dbReference type="SUPFAM" id="SSF50129">
    <property type="entry name" value="GroES-like"/>
    <property type="match status" value="1"/>
</dbReference>
<evidence type="ECO:0000256" key="6">
    <source>
        <dbReference type="ARBA" id="ARBA00022692"/>
    </source>
</evidence>
<dbReference type="Pfam" id="PF00107">
    <property type="entry name" value="ADH_zinc_N"/>
    <property type="match status" value="1"/>
</dbReference>
<evidence type="ECO:0000256" key="17">
    <source>
        <dbReference type="ARBA" id="ARBA00023136"/>
    </source>
</evidence>
<dbReference type="GO" id="GO:0006665">
    <property type="term" value="P:sphingolipid metabolic process"/>
    <property type="evidence" value="ECO:0007669"/>
    <property type="project" value="UniProtKB-UniRule"/>
</dbReference>
<evidence type="ECO:0000256" key="12">
    <source>
        <dbReference type="ARBA" id="ARBA00023015"/>
    </source>
</evidence>
<evidence type="ECO:0000259" key="22">
    <source>
        <dbReference type="PROSITE" id="PS50048"/>
    </source>
</evidence>
<keyword evidence="18" id="KW-0804">Transcription</keyword>
<dbReference type="GeneID" id="63795323"/>
<protein>
    <recommendedName>
        <fullName evidence="20">Protein ARV</fullName>
    </recommendedName>
</protein>
<dbReference type="CDD" id="cd00067">
    <property type="entry name" value="GAL4"/>
    <property type="match status" value="1"/>
</dbReference>
<dbReference type="Proteomes" id="UP000249363">
    <property type="component" value="Unassembled WGS sequence"/>
</dbReference>
<evidence type="ECO:0000256" key="4">
    <source>
        <dbReference type="ARBA" id="ARBA00009187"/>
    </source>
</evidence>
<dbReference type="GO" id="GO:0000981">
    <property type="term" value="F:DNA-binding transcription factor activity, RNA polymerase II-specific"/>
    <property type="evidence" value="ECO:0007669"/>
    <property type="project" value="InterPro"/>
</dbReference>
<dbReference type="PANTHER" id="PTHR42940">
    <property type="entry name" value="ALCOHOL DEHYDROGENASE 1-RELATED"/>
    <property type="match status" value="1"/>
</dbReference>
<dbReference type="PROSITE" id="PS50048">
    <property type="entry name" value="ZN2_CY6_FUNGAL_2"/>
    <property type="match status" value="1"/>
</dbReference>
<accession>A0A364L2S1</accession>
<keyword evidence="24" id="KW-1185">Reference proteome</keyword>
<dbReference type="GO" id="GO:0003677">
    <property type="term" value="F:DNA binding"/>
    <property type="evidence" value="ECO:0007669"/>
    <property type="project" value="UniProtKB-KW"/>
</dbReference>
<comment type="similarity">
    <text evidence="3">Belongs to the zinc-containing alcohol dehydrogenase family.</text>
</comment>
<evidence type="ECO:0000256" key="13">
    <source>
        <dbReference type="ARBA" id="ARBA00023027"/>
    </source>
</evidence>
<dbReference type="Gene3D" id="3.90.180.10">
    <property type="entry name" value="Medium-chain alcohol dehydrogenases, catalytic domain"/>
    <property type="match status" value="1"/>
</dbReference>
<feature type="region of interest" description="Disordered" evidence="21">
    <location>
        <begin position="1183"/>
        <end position="1233"/>
    </location>
</feature>